<dbReference type="InterPro" id="IPR007686">
    <property type="entry name" value="YutG/PgpA"/>
</dbReference>
<keyword evidence="1 2" id="KW-0472">Membrane</keyword>
<dbReference type="RefSeq" id="WP_103684484.1">
    <property type="nucleotide sequence ID" value="NZ_PQGG01000026.1"/>
</dbReference>
<sequence>MATKIPVSLLKNPVHLLSVGLGSGLATKAPGTFGTLAALPFWFLLQYLSPANYIIALLIAFAAGVYFCGETAKALGVHDHGGIVWDEFVGLWIALFLVPPNIFWVALGFGLFRLFDIWKPWPIRVLDAKVHGGLGIMIDDVLAGVYAFLVLQLCFVLS</sequence>
<keyword evidence="1" id="KW-1003">Cell membrane</keyword>
<protein>
    <recommendedName>
        <fullName evidence="1">Phosphatidylglycerophosphatase A</fullName>
        <ecNumber evidence="1">3.1.3.27</ecNumber>
    </recommendedName>
    <alternativeName>
        <fullName evidence="1">Phosphatidylglycerolphosphate phosphatase A</fullName>
    </alternativeName>
</protein>
<dbReference type="OrthoDB" id="9804091at2"/>
<evidence type="ECO:0000256" key="2">
    <source>
        <dbReference type="SAM" id="Phobius"/>
    </source>
</evidence>
<dbReference type="PANTHER" id="PTHR36305">
    <property type="entry name" value="PHOSPHATIDYLGLYCEROPHOSPHATASE A"/>
    <property type="match status" value="1"/>
</dbReference>
<dbReference type="PIRSF" id="PIRSF006162">
    <property type="entry name" value="PgpA"/>
    <property type="match status" value="1"/>
</dbReference>
<dbReference type="SUPFAM" id="SSF101307">
    <property type="entry name" value="YutG-like"/>
    <property type="match status" value="1"/>
</dbReference>
<feature type="transmembrane region" description="Helical" evidence="2">
    <location>
        <begin position="89"/>
        <end position="112"/>
    </location>
</feature>
<dbReference type="EMBL" id="PQGG01000026">
    <property type="protein sequence ID" value="POP52666.1"/>
    <property type="molecule type" value="Genomic_DNA"/>
</dbReference>
<dbReference type="GO" id="GO:0005886">
    <property type="term" value="C:plasma membrane"/>
    <property type="evidence" value="ECO:0007669"/>
    <property type="project" value="UniProtKB-SubCell"/>
</dbReference>
<gene>
    <name evidence="4" type="ORF">C0068_10685</name>
</gene>
<comment type="pathway">
    <text evidence="1">Phospholipid metabolism; phosphatidylglycerol biosynthesis; phosphatidylglycerol from CDP-diacylglycerol: step 2/2.</text>
</comment>
<keyword evidence="1" id="KW-0595">Phospholipid degradation</keyword>
<dbReference type="GO" id="GO:0046872">
    <property type="term" value="F:metal ion binding"/>
    <property type="evidence" value="ECO:0007669"/>
    <property type="project" value="UniProtKB-KW"/>
</dbReference>
<comment type="cofactor">
    <cofactor evidence="1">
        <name>Mg(2+)</name>
        <dbReference type="ChEBI" id="CHEBI:18420"/>
    </cofactor>
</comment>
<comment type="subcellular location">
    <subcellularLocation>
        <location evidence="1">Cell inner membrane</location>
        <topology evidence="1">Multi-pass membrane protein</topology>
    </subcellularLocation>
</comment>
<keyword evidence="1" id="KW-0997">Cell inner membrane</keyword>
<comment type="caution">
    <text evidence="4">The sequence shown here is derived from an EMBL/GenBank/DDBJ whole genome shotgun (WGS) entry which is preliminary data.</text>
</comment>
<evidence type="ECO:0000313" key="4">
    <source>
        <dbReference type="EMBL" id="POP52666.1"/>
    </source>
</evidence>
<keyword evidence="1" id="KW-0479">Metal-binding</keyword>
<proteinExistence type="predicted"/>
<dbReference type="GO" id="GO:0009395">
    <property type="term" value="P:phospholipid catabolic process"/>
    <property type="evidence" value="ECO:0007669"/>
    <property type="project" value="UniProtKB-KW"/>
</dbReference>
<dbReference type="Pfam" id="PF04608">
    <property type="entry name" value="PgpA"/>
    <property type="match status" value="1"/>
</dbReference>
<dbReference type="InterPro" id="IPR036681">
    <property type="entry name" value="PgpA-like_sf"/>
</dbReference>
<dbReference type="Proteomes" id="UP000237222">
    <property type="component" value="Unassembled WGS sequence"/>
</dbReference>
<dbReference type="GO" id="GO:0006655">
    <property type="term" value="P:phosphatidylglycerol biosynthetic process"/>
    <property type="evidence" value="ECO:0007669"/>
    <property type="project" value="UniProtKB-UniPathway"/>
</dbReference>
<keyword evidence="1 2" id="KW-0812">Transmembrane</keyword>
<keyword evidence="1" id="KW-1208">Phospholipid metabolism</keyword>
<feature type="transmembrane region" description="Helical" evidence="2">
    <location>
        <begin position="50"/>
        <end position="68"/>
    </location>
</feature>
<keyword evidence="1" id="KW-0378">Hydrolase</keyword>
<dbReference type="GO" id="GO:0008962">
    <property type="term" value="F:phosphatidylglycerophosphatase activity"/>
    <property type="evidence" value="ECO:0007669"/>
    <property type="project" value="UniProtKB-EC"/>
</dbReference>
<keyword evidence="2" id="KW-1133">Transmembrane helix</keyword>
<keyword evidence="1" id="KW-0442">Lipid degradation</keyword>
<comment type="function">
    <text evidence="1">Lipid phosphatase which dephosphorylates phosphatidylglycerophosphate (PGP) to phosphatidylglycerol (PG).</text>
</comment>
<feature type="transmembrane region" description="Helical" evidence="2">
    <location>
        <begin position="132"/>
        <end position="157"/>
    </location>
</feature>
<comment type="catalytic activity">
    <reaction evidence="1">
        <text>a 1,2-diacyl-sn-glycero-3-phospho-(1'-sn-glycero-3'-phosphate) + H2O = a 1,2-diacyl-sn-glycero-3-phospho-(1'-sn-glycerol) + phosphate</text>
        <dbReference type="Rhea" id="RHEA:33751"/>
        <dbReference type="ChEBI" id="CHEBI:15377"/>
        <dbReference type="ChEBI" id="CHEBI:43474"/>
        <dbReference type="ChEBI" id="CHEBI:60110"/>
        <dbReference type="ChEBI" id="CHEBI:64716"/>
        <dbReference type="EC" id="3.1.3.27"/>
    </reaction>
</comment>
<name>A0A2S4HFA4_9GAMM</name>
<organism evidence="4 5">
    <name type="scientific">Zhongshania marina</name>
    <dbReference type="NCBI Taxonomy" id="2304603"/>
    <lineage>
        <taxon>Bacteria</taxon>
        <taxon>Pseudomonadati</taxon>
        <taxon>Pseudomonadota</taxon>
        <taxon>Gammaproteobacteria</taxon>
        <taxon>Cellvibrionales</taxon>
        <taxon>Spongiibacteraceae</taxon>
        <taxon>Zhongshania</taxon>
    </lineage>
</organism>
<evidence type="ECO:0000256" key="1">
    <source>
        <dbReference type="PIRNR" id="PIRNR006162"/>
    </source>
</evidence>
<keyword evidence="1" id="KW-0443">Lipid metabolism</keyword>
<feature type="domain" description="YutG/PgpA" evidence="3">
    <location>
        <begin position="17"/>
        <end position="153"/>
    </location>
</feature>
<dbReference type="AlphaFoldDB" id="A0A2S4HFA4"/>
<evidence type="ECO:0000259" key="3">
    <source>
        <dbReference type="Pfam" id="PF04608"/>
    </source>
</evidence>
<evidence type="ECO:0000313" key="5">
    <source>
        <dbReference type="Proteomes" id="UP000237222"/>
    </source>
</evidence>
<reference evidence="4" key="1">
    <citation type="submission" date="2018-01" db="EMBL/GenBank/DDBJ databases">
        <authorList>
            <person name="Yu X.-D."/>
        </authorList>
    </citation>
    <scope>NUCLEOTIDE SEQUENCE</scope>
    <source>
        <strain evidence="4">ZX-21</strain>
    </source>
</reference>
<dbReference type="CDD" id="cd06971">
    <property type="entry name" value="PgpA"/>
    <property type="match status" value="1"/>
</dbReference>
<dbReference type="UniPathway" id="UPA00084">
    <property type="reaction ID" value="UER00504"/>
</dbReference>
<dbReference type="InterPro" id="IPR026037">
    <property type="entry name" value="PgpA"/>
</dbReference>
<dbReference type="EC" id="3.1.3.27" evidence="1"/>
<accession>A0A2S4HFA4</accession>
<keyword evidence="1" id="KW-0460">Magnesium</keyword>
<dbReference type="PANTHER" id="PTHR36305:SF1">
    <property type="entry name" value="PHOSPHATIDYLGLYCEROPHOSPHATASE A"/>
    <property type="match status" value="1"/>
</dbReference>